<dbReference type="AlphaFoldDB" id="A0A5C5ZQ60"/>
<dbReference type="Proteomes" id="UP000315440">
    <property type="component" value="Unassembled WGS sequence"/>
</dbReference>
<name>A0A5C5ZQ60_9BACT</name>
<gene>
    <name evidence="3" type="ORF">Mal64_19560</name>
</gene>
<dbReference type="EMBL" id="SJPQ01000002">
    <property type="protein sequence ID" value="TWT88473.1"/>
    <property type="molecule type" value="Genomic_DNA"/>
</dbReference>
<organism evidence="3 4">
    <name type="scientific">Pseudobythopirellula maris</name>
    <dbReference type="NCBI Taxonomy" id="2527991"/>
    <lineage>
        <taxon>Bacteria</taxon>
        <taxon>Pseudomonadati</taxon>
        <taxon>Planctomycetota</taxon>
        <taxon>Planctomycetia</taxon>
        <taxon>Pirellulales</taxon>
        <taxon>Lacipirellulaceae</taxon>
        <taxon>Pseudobythopirellula</taxon>
    </lineage>
</organism>
<evidence type="ECO:0000259" key="2">
    <source>
        <dbReference type="Pfam" id="PF08486"/>
    </source>
</evidence>
<comment type="caution">
    <text evidence="3">The sequence shown here is derived from an EMBL/GenBank/DDBJ whole genome shotgun (WGS) entry which is preliminary data.</text>
</comment>
<dbReference type="InterPro" id="IPR013693">
    <property type="entry name" value="SpoIID/LytB_N"/>
</dbReference>
<proteinExistence type="predicted"/>
<evidence type="ECO:0000313" key="4">
    <source>
        <dbReference type="Proteomes" id="UP000315440"/>
    </source>
</evidence>
<protein>
    <submittedName>
        <fullName evidence="3">Stage II sporulation protein</fullName>
    </submittedName>
</protein>
<feature type="domain" description="Sporulation stage II protein D amidase enhancer LytB N-terminal" evidence="2">
    <location>
        <begin position="35"/>
        <end position="105"/>
    </location>
</feature>
<dbReference type="Pfam" id="PF08486">
    <property type="entry name" value="SpoIID"/>
    <property type="match status" value="1"/>
</dbReference>
<reference evidence="3 4" key="1">
    <citation type="submission" date="2019-02" db="EMBL/GenBank/DDBJ databases">
        <title>Deep-cultivation of Planctomycetes and their phenomic and genomic characterization uncovers novel biology.</title>
        <authorList>
            <person name="Wiegand S."/>
            <person name="Jogler M."/>
            <person name="Boedeker C."/>
            <person name="Pinto D."/>
            <person name="Vollmers J."/>
            <person name="Rivas-Marin E."/>
            <person name="Kohn T."/>
            <person name="Peeters S.H."/>
            <person name="Heuer A."/>
            <person name="Rast P."/>
            <person name="Oberbeckmann S."/>
            <person name="Bunk B."/>
            <person name="Jeske O."/>
            <person name="Meyerdierks A."/>
            <person name="Storesund J.E."/>
            <person name="Kallscheuer N."/>
            <person name="Luecker S."/>
            <person name="Lage O.M."/>
            <person name="Pohl T."/>
            <person name="Merkel B.J."/>
            <person name="Hornburger P."/>
            <person name="Mueller R.-W."/>
            <person name="Bruemmer F."/>
            <person name="Labrenz M."/>
            <person name="Spormann A.M."/>
            <person name="Op Den Camp H."/>
            <person name="Overmann J."/>
            <person name="Amann R."/>
            <person name="Jetten M.S.M."/>
            <person name="Mascher T."/>
            <person name="Medema M.H."/>
            <person name="Devos D.P."/>
            <person name="Kaster A.-K."/>
            <person name="Ovreas L."/>
            <person name="Rohde M."/>
            <person name="Galperin M.Y."/>
            <person name="Jogler C."/>
        </authorList>
    </citation>
    <scope>NUCLEOTIDE SEQUENCE [LARGE SCALE GENOMIC DNA]</scope>
    <source>
        <strain evidence="3 4">Mal64</strain>
    </source>
</reference>
<feature type="region of interest" description="Disordered" evidence="1">
    <location>
        <begin position="268"/>
        <end position="288"/>
    </location>
</feature>
<keyword evidence="4" id="KW-1185">Reference proteome</keyword>
<evidence type="ECO:0000313" key="3">
    <source>
        <dbReference type="EMBL" id="TWT88473.1"/>
    </source>
</evidence>
<accession>A0A5C5ZQ60</accession>
<evidence type="ECO:0000256" key="1">
    <source>
        <dbReference type="SAM" id="MobiDB-lite"/>
    </source>
</evidence>
<sequence>MVLVVLACGHNARAQFDQRTSISVNGVGPVATETDYVPNVCNCENGAASFEALKAQAVAARTFAYFKMNTSGSINNGTSDQVYSCSGTAQSIHYAAAAATEGEILSIENFSNNEILLASFYVAGAIPTGPFNPAAPSAIPNPGDSDPTSTQQWVTYPYEAGVTSGDNTGTPLGFVGTPSNPNWPNRGAKSQNGADFLSDNSVSYVDILKYFYGADVQLRTASTDQTAGSYNGIKPLTNFDDYGQRNGATFDGHEGYFSRSPTFSGSTTANIAGSTAERSSAESQSGGHSQLITIDYDESSGTDFLMRHVAGARLSDFDGSSNAATGVANLKFESHGAVGLWLKTDDPGLQVSIALDDPTTGDRGVLRDVVADGQWREYRWRLDRPSDWEAWTAGGNGAIDGDLVSLDSIQLIGASDAEVYLDTVFWDPADIFTPASVGDYNDDGRVDGADFTVWRDHFLQMGENLPGDGDGNKFVGNNDLKIWRDNYGLVLATSQSVPEPGALATVLCVAVALAAARVAPARDRAAR</sequence>